<feature type="transmembrane region" description="Helical" evidence="9">
    <location>
        <begin position="296"/>
        <end position="313"/>
    </location>
</feature>
<keyword evidence="5 9" id="KW-0406">Ion transport</keyword>
<keyword evidence="8" id="KW-0129">CBS domain</keyword>
<dbReference type="SUPFAM" id="SSF54631">
    <property type="entry name" value="CBS-domain pair"/>
    <property type="match status" value="1"/>
</dbReference>
<evidence type="ECO:0000313" key="13">
    <source>
        <dbReference type="Proteomes" id="UP000605846"/>
    </source>
</evidence>
<dbReference type="PANTHER" id="PTHR45711:SF6">
    <property type="entry name" value="CHLORIDE CHANNEL PROTEIN"/>
    <property type="match status" value="1"/>
</dbReference>
<feature type="transmembrane region" description="Helical" evidence="9">
    <location>
        <begin position="612"/>
        <end position="638"/>
    </location>
</feature>
<comment type="similarity">
    <text evidence="9">Belongs to the chloride channel (TC 2.A.49) family.</text>
</comment>
<feature type="compositionally biased region" description="Basic and acidic residues" evidence="10">
    <location>
        <begin position="1"/>
        <end position="12"/>
    </location>
</feature>
<dbReference type="SUPFAM" id="SSF81340">
    <property type="entry name" value="Clc chloride channel"/>
    <property type="match status" value="1"/>
</dbReference>
<feature type="transmembrane region" description="Helical" evidence="9">
    <location>
        <begin position="347"/>
        <end position="369"/>
    </location>
</feature>
<dbReference type="Proteomes" id="UP000605846">
    <property type="component" value="Unassembled WGS sequence"/>
</dbReference>
<evidence type="ECO:0000256" key="8">
    <source>
        <dbReference type="PROSITE-ProRule" id="PRU00703"/>
    </source>
</evidence>
<evidence type="ECO:0000256" key="3">
    <source>
        <dbReference type="ARBA" id="ARBA00022692"/>
    </source>
</evidence>
<keyword evidence="3 9" id="KW-0812">Transmembrane</keyword>
<dbReference type="InterPro" id="IPR001807">
    <property type="entry name" value="ClC"/>
</dbReference>
<dbReference type="Pfam" id="PF00654">
    <property type="entry name" value="Voltage_CLC"/>
    <property type="match status" value="1"/>
</dbReference>
<dbReference type="GO" id="GO:0005247">
    <property type="term" value="F:voltage-gated chloride channel activity"/>
    <property type="evidence" value="ECO:0007669"/>
    <property type="project" value="TreeGrafter"/>
</dbReference>
<dbReference type="Gene3D" id="3.90.1280.20">
    <property type="match status" value="1"/>
</dbReference>
<evidence type="ECO:0000313" key="12">
    <source>
        <dbReference type="EMBL" id="KAF7731740.1"/>
    </source>
</evidence>
<evidence type="ECO:0000259" key="11">
    <source>
        <dbReference type="PROSITE" id="PS51371"/>
    </source>
</evidence>
<dbReference type="InterPro" id="IPR014743">
    <property type="entry name" value="Cl-channel_core"/>
</dbReference>
<feature type="transmembrane region" description="Helical" evidence="9">
    <location>
        <begin position="517"/>
        <end position="538"/>
    </location>
</feature>
<dbReference type="CDD" id="cd03684">
    <property type="entry name" value="ClC_3_like"/>
    <property type="match status" value="1"/>
</dbReference>
<keyword evidence="13" id="KW-1185">Reference proteome</keyword>
<dbReference type="GO" id="GO:0005769">
    <property type="term" value="C:early endosome"/>
    <property type="evidence" value="ECO:0007669"/>
    <property type="project" value="TreeGrafter"/>
</dbReference>
<proteinExistence type="inferred from homology"/>
<comment type="subcellular location">
    <subcellularLocation>
        <location evidence="1 9">Membrane</location>
        <topology evidence="1 9">Multi-pass membrane protein</topology>
    </subcellularLocation>
</comment>
<keyword evidence="2 9" id="KW-0813">Transport</keyword>
<dbReference type="EMBL" id="JABAYA010000007">
    <property type="protein sequence ID" value="KAF7731740.1"/>
    <property type="molecule type" value="Genomic_DNA"/>
</dbReference>
<gene>
    <name evidence="12" type="ORF">EC973_008254</name>
</gene>
<feature type="transmembrane region" description="Helical" evidence="9">
    <location>
        <begin position="545"/>
        <end position="566"/>
    </location>
</feature>
<comment type="caution">
    <text evidence="9">Lacks conserved residue(s) required for the propagation of feature annotation.</text>
</comment>
<evidence type="ECO:0000256" key="9">
    <source>
        <dbReference type="RuleBase" id="RU361221"/>
    </source>
</evidence>
<accession>A0A8H7ET84</accession>
<dbReference type="Gene3D" id="1.10.3080.10">
    <property type="entry name" value="Clc chloride channel"/>
    <property type="match status" value="2"/>
</dbReference>
<keyword evidence="4 9" id="KW-1133">Transmembrane helix</keyword>
<dbReference type="PRINTS" id="PR00762">
    <property type="entry name" value="CLCHANNEL"/>
</dbReference>
<dbReference type="PANTHER" id="PTHR45711">
    <property type="entry name" value="CHLORIDE CHANNEL PROTEIN"/>
    <property type="match status" value="1"/>
</dbReference>
<reference evidence="12" key="1">
    <citation type="submission" date="2020-01" db="EMBL/GenBank/DDBJ databases">
        <title>Genome Sequencing of Three Apophysomyces-Like Fungal Strains Confirms a Novel Fungal Genus in the Mucoromycota with divergent Burkholderia-like Endosymbiotic Bacteria.</title>
        <authorList>
            <person name="Stajich J.E."/>
            <person name="Macias A.M."/>
            <person name="Carter-House D."/>
            <person name="Lovett B."/>
            <person name="Kasson L.R."/>
            <person name="Berry K."/>
            <person name="Grigoriev I."/>
            <person name="Chang Y."/>
            <person name="Spatafora J."/>
            <person name="Kasson M.T."/>
        </authorList>
    </citation>
    <scope>NUCLEOTIDE SEQUENCE</scope>
    <source>
        <strain evidence="12">NRRL A-21654</strain>
    </source>
</reference>
<feature type="transmembrane region" description="Helical" evidence="9">
    <location>
        <begin position="187"/>
        <end position="209"/>
    </location>
</feature>
<dbReference type="OrthoDB" id="431497at2759"/>
<comment type="caution">
    <text evidence="12">The sequence shown here is derived from an EMBL/GenBank/DDBJ whole genome shotgun (WGS) entry which is preliminary data.</text>
</comment>
<protein>
    <recommendedName>
        <fullName evidence="9">Chloride channel protein</fullName>
    </recommendedName>
</protein>
<evidence type="ECO:0000256" key="5">
    <source>
        <dbReference type="ARBA" id="ARBA00023065"/>
    </source>
</evidence>
<feature type="domain" description="CBS" evidence="11">
    <location>
        <begin position="800"/>
        <end position="856"/>
    </location>
</feature>
<dbReference type="InterPro" id="IPR046342">
    <property type="entry name" value="CBS_dom_sf"/>
</dbReference>
<evidence type="ECO:0000256" key="10">
    <source>
        <dbReference type="SAM" id="MobiDB-lite"/>
    </source>
</evidence>
<evidence type="ECO:0000256" key="2">
    <source>
        <dbReference type="ARBA" id="ARBA00022448"/>
    </source>
</evidence>
<feature type="transmembrane region" description="Helical" evidence="9">
    <location>
        <begin position="424"/>
        <end position="444"/>
    </location>
</feature>
<name>A0A8H7ET84_9FUNG</name>
<organism evidence="12 13">
    <name type="scientific">Apophysomyces ossiformis</name>
    <dbReference type="NCBI Taxonomy" id="679940"/>
    <lineage>
        <taxon>Eukaryota</taxon>
        <taxon>Fungi</taxon>
        <taxon>Fungi incertae sedis</taxon>
        <taxon>Mucoromycota</taxon>
        <taxon>Mucoromycotina</taxon>
        <taxon>Mucoromycetes</taxon>
        <taxon>Mucorales</taxon>
        <taxon>Mucorineae</taxon>
        <taxon>Mucoraceae</taxon>
        <taxon>Apophysomyces</taxon>
    </lineage>
</organism>
<evidence type="ECO:0000256" key="7">
    <source>
        <dbReference type="ARBA" id="ARBA00023214"/>
    </source>
</evidence>
<dbReference type="GO" id="GO:0005886">
    <property type="term" value="C:plasma membrane"/>
    <property type="evidence" value="ECO:0007669"/>
    <property type="project" value="TreeGrafter"/>
</dbReference>
<evidence type="ECO:0000256" key="1">
    <source>
        <dbReference type="ARBA" id="ARBA00004141"/>
    </source>
</evidence>
<dbReference type="GO" id="GO:0005794">
    <property type="term" value="C:Golgi apparatus"/>
    <property type="evidence" value="ECO:0007669"/>
    <property type="project" value="TreeGrafter"/>
</dbReference>
<keyword evidence="7 9" id="KW-0868">Chloride</keyword>
<dbReference type="InterPro" id="IPR000644">
    <property type="entry name" value="CBS_dom"/>
</dbReference>
<feature type="region of interest" description="Disordered" evidence="10">
    <location>
        <begin position="1"/>
        <end position="20"/>
    </location>
</feature>
<sequence length="856" mass="95570">MTERSNLLDRRRSNQNYHTLPHLPSIQSLDQYSTFLYPSNNSTPLVSPRTEHRFKLFNKRTGVYDEDRKGLVKENTGVRVWSESYSSIDWIHDRIKEGLRLRKLRDQTGWRGRLENAKDASQAWIIVIITGVIVAGTAWFIDISQEWMTDLKQGYCTTKWTYNRNFCCWAWRTWPEVFGVQNANGSYYTALFMYTLFGLLFSLVAALMVKYSAEKVVIRTPESRPKPFSKSPSFASITAIAAEQTLEGNISKPEVNETQTKSQTKMAYYSAGSGIPEVKVILSGFVIKRYLGLKNYLVKSIGMIFSVSAGLIVGKEGPFVHLACSVANIVCRFFPKYNKNESKQREMLSAAAAAGVTVAFGAPIGGVIFSLEEVSYYFSIKTMVRSFCAAMVAAAVLKISNPFGTGKIVLFQVQYDKEYHLFEMVPFLICGALAGFLGAFMTYFNIKYQHLRRSSFFGKYPVLEVIAIMFVTSLACFWNPFTRLSMNELAANLFSECSPTNDNAGLCAQSMSQIPQLLYLLMAALLTIMCLMVVTFGCRAPGGPFMPGLIIGALLGRIIGLIMQYLTTTYSDVWPFTVCAEDLETRGSCVIPGVYAMVGAASSLAGVTKATVSMVVIMFELTYSLVYAVPIMSAVMVAKWTANAMYEEGIDDLLIELQGYPFLDCRKEYAHTMTVLDLTEYLPTIKLEEHNTVSSLHRKLQAISSIGYGEDGGFPILSHGNILDGYIATSELAHALSLMSATADDSHSLPDGRDVDDIPVHFRKIGQHHTDGMEESYLIPNRDECEEGTVTPSNDLSQYVDQAPLTINQNASMELLMEIFIKLGARYVCVTHSNGRFLGIIHKRRLLAYLKDLDEH</sequence>
<dbReference type="AlphaFoldDB" id="A0A8H7ET84"/>
<keyword evidence="6 9" id="KW-0472">Membrane</keyword>
<evidence type="ECO:0000256" key="4">
    <source>
        <dbReference type="ARBA" id="ARBA00022989"/>
    </source>
</evidence>
<dbReference type="PROSITE" id="PS51371">
    <property type="entry name" value="CBS"/>
    <property type="match status" value="1"/>
</dbReference>
<evidence type="ECO:0000256" key="6">
    <source>
        <dbReference type="ARBA" id="ARBA00023136"/>
    </source>
</evidence>
<feature type="transmembrane region" description="Helical" evidence="9">
    <location>
        <begin position="123"/>
        <end position="141"/>
    </location>
</feature>
<feature type="transmembrane region" description="Helical" evidence="9">
    <location>
        <begin position="456"/>
        <end position="481"/>
    </location>
</feature>